<dbReference type="AlphaFoldDB" id="A0A2H1W6S6"/>
<sequence length="101" mass="11619">MKIKNHMRLFQLKKKKLKSTGEVVSGENFSITSPGLGEARGSIRLFFLRSENHPIFSLAIGEARGRVRHLLTKNHYENITPFFNREKTSNDFPCPGRVAYR</sequence>
<protein>
    <submittedName>
        <fullName evidence="1">SFRICE_003606</fullName>
    </submittedName>
</protein>
<proteinExistence type="predicted"/>
<reference evidence="1" key="1">
    <citation type="submission" date="2016-07" db="EMBL/GenBank/DDBJ databases">
        <authorList>
            <person name="Bretaudeau A."/>
        </authorList>
    </citation>
    <scope>NUCLEOTIDE SEQUENCE</scope>
    <source>
        <strain evidence="1">Rice</strain>
        <tissue evidence="1">Whole body</tissue>
    </source>
</reference>
<organism evidence="1">
    <name type="scientific">Spodoptera frugiperda</name>
    <name type="common">Fall armyworm</name>
    <dbReference type="NCBI Taxonomy" id="7108"/>
    <lineage>
        <taxon>Eukaryota</taxon>
        <taxon>Metazoa</taxon>
        <taxon>Ecdysozoa</taxon>
        <taxon>Arthropoda</taxon>
        <taxon>Hexapoda</taxon>
        <taxon>Insecta</taxon>
        <taxon>Pterygota</taxon>
        <taxon>Neoptera</taxon>
        <taxon>Endopterygota</taxon>
        <taxon>Lepidoptera</taxon>
        <taxon>Glossata</taxon>
        <taxon>Ditrysia</taxon>
        <taxon>Noctuoidea</taxon>
        <taxon>Noctuidae</taxon>
        <taxon>Amphipyrinae</taxon>
        <taxon>Spodoptera</taxon>
    </lineage>
</organism>
<name>A0A2H1W6S6_SPOFR</name>
<evidence type="ECO:0000313" key="1">
    <source>
        <dbReference type="EMBL" id="SOQ48789.1"/>
    </source>
</evidence>
<dbReference type="EMBL" id="ODYU01006706">
    <property type="protein sequence ID" value="SOQ48789.1"/>
    <property type="molecule type" value="Genomic_DNA"/>
</dbReference>
<gene>
    <name evidence="1" type="ORF">SFRICE_003606</name>
</gene>
<accession>A0A2H1W6S6</accession>